<evidence type="ECO:0000313" key="2">
    <source>
        <dbReference type="EMBL" id="PZW21036.1"/>
    </source>
</evidence>
<keyword evidence="3" id="KW-1185">Reference proteome</keyword>
<dbReference type="PANTHER" id="PTHR14136">
    <property type="entry name" value="BTB_POZ DOMAIN-CONTAINING PROTEIN KCTD9"/>
    <property type="match status" value="1"/>
</dbReference>
<keyword evidence="1" id="KW-0175">Coiled coil</keyword>
<evidence type="ECO:0000313" key="3">
    <source>
        <dbReference type="Proteomes" id="UP000248806"/>
    </source>
</evidence>
<dbReference type="PANTHER" id="PTHR14136:SF17">
    <property type="entry name" value="BTB_POZ DOMAIN-CONTAINING PROTEIN KCTD9"/>
    <property type="match status" value="1"/>
</dbReference>
<dbReference type="Gene3D" id="2.160.20.80">
    <property type="entry name" value="E3 ubiquitin-protein ligase SopA"/>
    <property type="match status" value="2"/>
</dbReference>
<dbReference type="InterPro" id="IPR001646">
    <property type="entry name" value="5peptide_repeat"/>
</dbReference>
<dbReference type="RefSeq" id="WP_111325932.1">
    <property type="nucleotide sequence ID" value="NZ_QKUF01000037.1"/>
</dbReference>
<dbReference type="SUPFAM" id="SSF141571">
    <property type="entry name" value="Pentapeptide repeat-like"/>
    <property type="match status" value="1"/>
</dbReference>
<organism evidence="2 3">
    <name type="scientific">Thermosporothrix hazakensis</name>
    <dbReference type="NCBI Taxonomy" id="644383"/>
    <lineage>
        <taxon>Bacteria</taxon>
        <taxon>Bacillati</taxon>
        <taxon>Chloroflexota</taxon>
        <taxon>Ktedonobacteria</taxon>
        <taxon>Ktedonobacterales</taxon>
        <taxon>Thermosporotrichaceae</taxon>
        <taxon>Thermosporothrix</taxon>
    </lineage>
</organism>
<dbReference type="AlphaFoldDB" id="A0A326TVT6"/>
<sequence length="162" mass="17594">MKPTSVGLISARQGCIGLDLSGADLSRASLTKADLRGINIRGANLIGADLSETRMRIEKASRELQKFNSELLSIQLSELICRMCFSPRLRDADLTGADLTGAQLQEVDLTRVELSYANLQGADLTGAMLTGVMLDEADLRAAKATEEQLQTILSKRNMKQEP</sequence>
<evidence type="ECO:0000256" key="1">
    <source>
        <dbReference type="SAM" id="Coils"/>
    </source>
</evidence>
<dbReference type="Pfam" id="PF00805">
    <property type="entry name" value="Pentapeptide"/>
    <property type="match status" value="2"/>
</dbReference>
<gene>
    <name evidence="2" type="ORF">EI42_05691</name>
</gene>
<dbReference type="Proteomes" id="UP000248806">
    <property type="component" value="Unassembled WGS sequence"/>
</dbReference>
<protein>
    <submittedName>
        <fullName evidence="2">Pentapeptide repeat protein</fullName>
    </submittedName>
</protein>
<comment type="caution">
    <text evidence="2">The sequence shown here is derived from an EMBL/GenBank/DDBJ whole genome shotgun (WGS) entry which is preliminary data.</text>
</comment>
<feature type="coiled-coil region" evidence="1">
    <location>
        <begin position="50"/>
        <end position="77"/>
    </location>
</feature>
<accession>A0A326TVT6</accession>
<dbReference type="InterPro" id="IPR051082">
    <property type="entry name" value="Pentapeptide-BTB/POZ_domain"/>
</dbReference>
<reference evidence="2 3" key="1">
    <citation type="submission" date="2018-06" db="EMBL/GenBank/DDBJ databases">
        <title>Genomic Encyclopedia of Archaeal and Bacterial Type Strains, Phase II (KMG-II): from individual species to whole genera.</title>
        <authorList>
            <person name="Goeker M."/>
        </authorList>
    </citation>
    <scope>NUCLEOTIDE SEQUENCE [LARGE SCALE GENOMIC DNA]</scope>
    <source>
        <strain evidence="2 3">ATCC BAA-1881</strain>
    </source>
</reference>
<proteinExistence type="predicted"/>
<dbReference type="EMBL" id="QKUF01000037">
    <property type="protein sequence ID" value="PZW21036.1"/>
    <property type="molecule type" value="Genomic_DNA"/>
</dbReference>
<name>A0A326TVT6_THEHA</name>